<comment type="caution">
    <text evidence="1">The sequence shown here is derived from an EMBL/GenBank/DDBJ whole genome shotgun (WGS) entry which is preliminary data.</text>
</comment>
<dbReference type="RefSeq" id="WP_127822438.1">
    <property type="nucleotide sequence ID" value="NZ_RWGX02000014.1"/>
</dbReference>
<evidence type="ECO:0000313" key="1">
    <source>
        <dbReference type="EMBL" id="RVU86724.1"/>
    </source>
</evidence>
<reference evidence="1" key="1">
    <citation type="submission" date="2018-12" db="EMBL/GenBank/DDBJ databases">
        <title>Draft genome sequence of Flaovobacterium columnare BGFS27 isolated from channel catfish in Alabama.</title>
        <authorList>
            <person name="Cai W."/>
            <person name="Arias C."/>
        </authorList>
    </citation>
    <scope>NUCLEOTIDE SEQUENCE [LARGE SCALE GENOMIC DNA]</scope>
    <source>
        <strain evidence="1">BGFS27</strain>
    </source>
</reference>
<accession>A0AA94JQB8</accession>
<protein>
    <submittedName>
        <fullName evidence="1">Uncharacterized protein</fullName>
    </submittedName>
</protein>
<gene>
    <name evidence="1" type="ORF">EJB19_14245</name>
</gene>
<sequence>MRDILLDDNGDLRIENGDFVMGDCQEQNVKLLFASSPAEWKEHLEAGIAFNRTKNGVIDRFMDRTIRVQFDADGFKVNHLKIEQTGVTIDGNYE</sequence>
<name>A0AA94JQB8_9FLAO</name>
<proteinExistence type="predicted"/>
<dbReference type="EMBL" id="RWGX01000006">
    <property type="protein sequence ID" value="RVU86724.1"/>
    <property type="molecule type" value="Genomic_DNA"/>
</dbReference>
<organism evidence="1">
    <name type="scientific">Flavobacterium columnare</name>
    <dbReference type="NCBI Taxonomy" id="996"/>
    <lineage>
        <taxon>Bacteria</taxon>
        <taxon>Pseudomonadati</taxon>
        <taxon>Bacteroidota</taxon>
        <taxon>Flavobacteriia</taxon>
        <taxon>Flavobacteriales</taxon>
        <taxon>Flavobacteriaceae</taxon>
        <taxon>Flavobacterium</taxon>
    </lineage>
</organism>
<dbReference type="AlphaFoldDB" id="A0AA94JQB8"/>